<keyword evidence="1" id="KW-0812">Transmembrane</keyword>
<comment type="caution">
    <text evidence="2">The sequence shown here is derived from an EMBL/GenBank/DDBJ whole genome shotgun (WGS) entry which is preliminary data.</text>
</comment>
<reference evidence="2" key="1">
    <citation type="submission" date="2017-05" db="EMBL/GenBank/DDBJ databases">
        <authorList>
            <person name="Varghese N."/>
            <person name="Submissions S."/>
        </authorList>
    </citation>
    <scope>NUCLEOTIDE SEQUENCE</scope>
    <source>
        <strain evidence="2">DSM 45262</strain>
    </source>
</reference>
<evidence type="ECO:0000313" key="3">
    <source>
        <dbReference type="Proteomes" id="UP001157946"/>
    </source>
</evidence>
<proteinExistence type="predicted"/>
<keyword evidence="3" id="KW-1185">Reference proteome</keyword>
<feature type="transmembrane region" description="Helical" evidence="1">
    <location>
        <begin position="62"/>
        <end position="82"/>
    </location>
</feature>
<feature type="transmembrane region" description="Helical" evidence="1">
    <location>
        <begin position="7"/>
        <end position="27"/>
    </location>
</feature>
<dbReference type="EMBL" id="FXTU01000003">
    <property type="protein sequence ID" value="SMP19918.1"/>
    <property type="molecule type" value="Genomic_DNA"/>
</dbReference>
<evidence type="ECO:0000256" key="1">
    <source>
        <dbReference type="SAM" id="Phobius"/>
    </source>
</evidence>
<name>A0AA45WNY9_9BACL</name>
<protein>
    <submittedName>
        <fullName evidence="2">Uncharacterized protein</fullName>
    </submittedName>
</protein>
<keyword evidence="1" id="KW-0472">Membrane</keyword>
<feature type="transmembrane region" description="Helical" evidence="1">
    <location>
        <begin position="33"/>
        <end position="50"/>
    </location>
</feature>
<accession>A0AA45WNY9</accession>
<gene>
    <name evidence="2" type="ORF">SAMN06265361_103322</name>
</gene>
<evidence type="ECO:0000313" key="2">
    <source>
        <dbReference type="EMBL" id="SMP19918.1"/>
    </source>
</evidence>
<dbReference type="Proteomes" id="UP001157946">
    <property type="component" value="Unassembled WGS sequence"/>
</dbReference>
<dbReference type="AlphaFoldDB" id="A0AA45WNY9"/>
<organism evidence="2 3">
    <name type="scientific">Laceyella tengchongensis</name>
    <dbReference type="NCBI Taxonomy" id="574699"/>
    <lineage>
        <taxon>Bacteria</taxon>
        <taxon>Bacillati</taxon>
        <taxon>Bacillota</taxon>
        <taxon>Bacilli</taxon>
        <taxon>Bacillales</taxon>
        <taxon>Thermoactinomycetaceae</taxon>
        <taxon>Laceyella</taxon>
    </lineage>
</organism>
<keyword evidence="1" id="KW-1133">Transmembrane helix</keyword>
<sequence length="86" mass="9870">MILSSKSLLFISYALVVLITIFMVYFASKVKKAWLVVIAYFATIVVEYIFVEKPITSPSGIIIFIFLNILVGITHLVTYFIFRKDK</sequence>